<proteinExistence type="predicted"/>
<comment type="caution">
    <text evidence="2">The sequence shown here is derived from an EMBL/GenBank/DDBJ whole genome shotgun (WGS) entry which is preliminary data.</text>
</comment>
<evidence type="ECO:0000256" key="1">
    <source>
        <dbReference type="SAM" id="Phobius"/>
    </source>
</evidence>
<evidence type="ECO:0000313" key="3">
    <source>
        <dbReference type="Proteomes" id="UP000290407"/>
    </source>
</evidence>
<dbReference type="Proteomes" id="UP000290407">
    <property type="component" value="Unassembled WGS sequence"/>
</dbReference>
<feature type="transmembrane region" description="Helical" evidence="1">
    <location>
        <begin position="30"/>
        <end position="47"/>
    </location>
</feature>
<organism evidence="2 3">
    <name type="scientific">Spirosoma sordidisoli</name>
    <dbReference type="NCBI Taxonomy" id="2502893"/>
    <lineage>
        <taxon>Bacteria</taxon>
        <taxon>Pseudomonadati</taxon>
        <taxon>Bacteroidota</taxon>
        <taxon>Cytophagia</taxon>
        <taxon>Cytophagales</taxon>
        <taxon>Cytophagaceae</taxon>
        <taxon>Spirosoma</taxon>
    </lineage>
</organism>
<accession>A0A4Q2ULY9</accession>
<keyword evidence="1" id="KW-1133">Transmembrane helix</keyword>
<gene>
    <name evidence="2" type="ORF">EQG79_00115</name>
</gene>
<dbReference type="RefSeq" id="WP_077919897.1">
    <property type="nucleotide sequence ID" value="NZ_SBLB01000001.1"/>
</dbReference>
<keyword evidence="1" id="KW-0812">Transmembrane</keyword>
<dbReference type="EMBL" id="SBLB01000001">
    <property type="protein sequence ID" value="RYC70593.1"/>
    <property type="molecule type" value="Genomic_DNA"/>
</dbReference>
<evidence type="ECO:0000313" key="2">
    <source>
        <dbReference type="EMBL" id="RYC70593.1"/>
    </source>
</evidence>
<protein>
    <submittedName>
        <fullName evidence="2">Uncharacterized protein</fullName>
    </submittedName>
</protein>
<reference evidence="2 3" key="1">
    <citation type="submission" date="2019-01" db="EMBL/GenBank/DDBJ databases">
        <title>Spirosoma flava sp. nov., a propanil-degrading bacterium isolated from herbicide-contaminated soil.</title>
        <authorList>
            <person name="Zhang L."/>
            <person name="Jiang J.-D."/>
        </authorList>
    </citation>
    <scope>NUCLEOTIDE SEQUENCE [LARGE SCALE GENOMIC DNA]</scope>
    <source>
        <strain evidence="2 3">TY50</strain>
    </source>
</reference>
<dbReference type="AlphaFoldDB" id="A0A4Q2ULY9"/>
<keyword evidence="1" id="KW-0472">Membrane</keyword>
<sequence length="80" mass="8464">MAKRNLNPQHDEGPVAEAIEQQTAKLPSDLFLWGGLGALAAAAAVYASGKRHEALLVGQWAAPILILGLYNKVVKLEGSD</sequence>
<feature type="transmembrane region" description="Helical" evidence="1">
    <location>
        <begin position="54"/>
        <end position="70"/>
    </location>
</feature>
<name>A0A4Q2ULY9_9BACT</name>
<keyword evidence="3" id="KW-1185">Reference proteome</keyword>